<accession>A0A8J9ZT69</accession>
<evidence type="ECO:0000313" key="4">
    <source>
        <dbReference type="Proteomes" id="UP000838412"/>
    </source>
</evidence>
<dbReference type="OrthoDB" id="10005154at2759"/>
<reference evidence="3" key="1">
    <citation type="submission" date="2022-01" db="EMBL/GenBank/DDBJ databases">
        <authorList>
            <person name="Braso-Vives M."/>
        </authorList>
    </citation>
    <scope>NUCLEOTIDE SEQUENCE</scope>
</reference>
<feature type="domain" description="IgGFc-binding protein N-terminal" evidence="2">
    <location>
        <begin position="170"/>
        <end position="468"/>
    </location>
</feature>
<evidence type="ECO:0000256" key="1">
    <source>
        <dbReference type="SAM" id="Phobius"/>
    </source>
</evidence>
<dbReference type="EMBL" id="OV696689">
    <property type="protein sequence ID" value="CAH1261570.1"/>
    <property type="molecule type" value="Genomic_DNA"/>
</dbReference>
<organism evidence="3 4">
    <name type="scientific">Branchiostoma lanceolatum</name>
    <name type="common">Common lancelet</name>
    <name type="synonym">Amphioxus lanceolatum</name>
    <dbReference type="NCBI Taxonomy" id="7740"/>
    <lineage>
        <taxon>Eukaryota</taxon>
        <taxon>Metazoa</taxon>
        <taxon>Chordata</taxon>
        <taxon>Cephalochordata</taxon>
        <taxon>Leptocardii</taxon>
        <taxon>Amphioxiformes</taxon>
        <taxon>Branchiostomatidae</taxon>
        <taxon>Branchiostoma</taxon>
    </lineage>
</organism>
<keyword evidence="1" id="KW-0812">Transmembrane</keyword>
<keyword evidence="4" id="KW-1185">Reference proteome</keyword>
<evidence type="ECO:0000259" key="2">
    <source>
        <dbReference type="Pfam" id="PF17517"/>
    </source>
</evidence>
<protein>
    <submittedName>
        <fullName evidence="3">FCGBP protein</fullName>
    </submittedName>
</protein>
<keyword evidence="1" id="KW-0472">Membrane</keyword>
<gene>
    <name evidence="3" type="primary">FCGBP</name>
    <name evidence="3" type="ORF">BLAG_LOCUS16948</name>
</gene>
<sequence>MRRNSGKIRQKKRSSGRVGDVVGVRREGMGLVSVADFRWEDDMPTLGLAVSSLTTLLAAWFVTTDGGEALTTPDNRGTKFMLGFLQNYGGGSQLELYITGASADRASVTITAPYANYTHHLTVTDSAVQVVTLPQSLSLSGSEKARKGVRVTADKEIIVYGVNKKEHTTDGFLGLPVDIMGTEYIVASYVGISDSPSAFGVFGIENDTALDITLRGPAQCEGVAYPDGSVVRLVLNEFDAVQCRATDTSDLTGTRITSDKPVSLMSGVKCANVPYGVGACDHIVEQIPPVNTWGRHFVTVPLAGRHGGDIFRIVSASDGTIVHATGHFPRLLDSGDVWELDVSSNTYQSITSSQPVMVLQYCKGQGADEVDSDPFMMYIPPTEQFAADYTFATVDASRSVFTNYVNIVIRTNESAGIIYDGSPLPPSTAWTEIPGADFSATQLNITTTGTHKIKHNSASVTFATFYYGFSSHESVGFPLGLRLENVSDQCQITETVWGDGVDNDCDKRVDEELLDGRDDDGDGLIDEDVTDCINTNGSYKCTCQLGVNGDVKFCWTIDDDCRSTPCTVEHQECVKNGETFTCECAVGYYYAIIGTKDHCRANEDPLPPWHNEPLYVTLVSVGCATALTAFIVTLICCYGNKHSKHKVGDERDESNFNVAFVDDTVIN</sequence>
<dbReference type="PANTHER" id="PTHR46534:SF1">
    <property type="entry name" value="IGGFC-BINDING PROTEIN N-TERMINAL DOMAIN-CONTAINING PROTEIN"/>
    <property type="match status" value="1"/>
</dbReference>
<dbReference type="PANTHER" id="PTHR46534">
    <property type="entry name" value="IGGFC_BINDING DOMAIN-CONTAINING PROTEIN"/>
    <property type="match status" value="1"/>
</dbReference>
<dbReference type="Pfam" id="PF17517">
    <property type="entry name" value="IgGFc_binding"/>
    <property type="match status" value="1"/>
</dbReference>
<dbReference type="Gene3D" id="2.10.25.10">
    <property type="entry name" value="Laminin"/>
    <property type="match status" value="1"/>
</dbReference>
<name>A0A8J9ZT69_BRALA</name>
<dbReference type="Proteomes" id="UP000838412">
    <property type="component" value="Chromosome 4"/>
</dbReference>
<dbReference type="AlphaFoldDB" id="A0A8J9ZT69"/>
<dbReference type="InterPro" id="IPR035234">
    <property type="entry name" value="IgGFc-bd_N"/>
</dbReference>
<feature type="transmembrane region" description="Helical" evidence="1">
    <location>
        <begin position="614"/>
        <end position="638"/>
    </location>
</feature>
<keyword evidence="1" id="KW-1133">Transmembrane helix</keyword>
<evidence type="ECO:0000313" key="3">
    <source>
        <dbReference type="EMBL" id="CAH1261570.1"/>
    </source>
</evidence>
<proteinExistence type="predicted"/>